<dbReference type="PROSITE" id="PS00379">
    <property type="entry name" value="CDP_ALCOHOL_P_TRANSF"/>
    <property type="match status" value="1"/>
</dbReference>
<comment type="catalytic activity">
    <reaction evidence="15">
        <text>a CDP-1,2-diacyl-sn-glycerol + sn-glycerol 3-phosphate = a 1,2-diacyl-sn-glycero-3-phospho-(1'-sn-glycero-3'-phosphate) + CMP + H(+)</text>
        <dbReference type="Rhea" id="RHEA:12593"/>
        <dbReference type="ChEBI" id="CHEBI:15378"/>
        <dbReference type="ChEBI" id="CHEBI:57597"/>
        <dbReference type="ChEBI" id="CHEBI:58332"/>
        <dbReference type="ChEBI" id="CHEBI:60110"/>
        <dbReference type="ChEBI" id="CHEBI:60377"/>
        <dbReference type="EC" id="2.7.8.5"/>
    </reaction>
</comment>
<evidence type="ECO:0000313" key="19">
    <source>
        <dbReference type="Proteomes" id="UP001055167"/>
    </source>
</evidence>
<feature type="transmembrane region" description="Helical" evidence="17">
    <location>
        <begin position="44"/>
        <end position="62"/>
    </location>
</feature>
<keyword evidence="13" id="KW-0594">Phospholipid biosynthesis</keyword>
<feature type="transmembrane region" description="Helical" evidence="17">
    <location>
        <begin position="132"/>
        <end position="155"/>
    </location>
</feature>
<evidence type="ECO:0000256" key="14">
    <source>
        <dbReference type="ARBA" id="ARBA00023264"/>
    </source>
</evidence>
<keyword evidence="7" id="KW-0444">Lipid biosynthesis</keyword>
<evidence type="ECO:0000256" key="3">
    <source>
        <dbReference type="ARBA" id="ARBA00005189"/>
    </source>
</evidence>
<evidence type="ECO:0000313" key="18">
    <source>
        <dbReference type="EMBL" id="GJD48873.1"/>
    </source>
</evidence>
<evidence type="ECO:0000256" key="5">
    <source>
        <dbReference type="ARBA" id="ARBA00013170"/>
    </source>
</evidence>
<accession>A0ABQ4QUA4</accession>
<comment type="pathway">
    <text evidence="2">Phospholipid metabolism; phosphatidylglycerol biosynthesis; phosphatidylglycerol from CDP-diacylglycerol: step 1/2.</text>
</comment>
<sequence>MNPRHMSLHRLIPPQLTLPTLITLARFALVPLVVAAIARGAWGLAFAGFALAGLSDALDGWIARRFAMTSRLGALLDPLADKALVVAVVAALALEGTLPLWFAGLLALRDGLVLAVIALARARGRRLVVRPLAIGKVNTAAQIAFLAILLGARALGAGTGTFAALAAPALAGLAVASAALQAVRAAREPGAEAP</sequence>
<keyword evidence="10 17" id="KW-1133">Transmembrane helix</keyword>
<evidence type="ECO:0000256" key="13">
    <source>
        <dbReference type="ARBA" id="ARBA00023209"/>
    </source>
</evidence>
<evidence type="ECO:0000256" key="17">
    <source>
        <dbReference type="SAM" id="Phobius"/>
    </source>
</evidence>
<evidence type="ECO:0000256" key="7">
    <source>
        <dbReference type="ARBA" id="ARBA00022516"/>
    </source>
</evidence>
<dbReference type="PANTHER" id="PTHR14269:SF62">
    <property type="entry name" value="CDP-DIACYLGLYCEROL--GLYCEROL-3-PHOSPHATE 3-PHOSPHATIDYLTRANSFERASE 1, CHLOROPLASTIC"/>
    <property type="match status" value="1"/>
</dbReference>
<dbReference type="Gene3D" id="1.20.120.1760">
    <property type="match status" value="1"/>
</dbReference>
<dbReference type="PANTHER" id="PTHR14269">
    <property type="entry name" value="CDP-DIACYLGLYCEROL--GLYCEROL-3-PHOSPHATE 3-PHOSPHATIDYLTRANSFERASE-RELATED"/>
    <property type="match status" value="1"/>
</dbReference>
<evidence type="ECO:0000256" key="9">
    <source>
        <dbReference type="ARBA" id="ARBA00022692"/>
    </source>
</evidence>
<feature type="transmembrane region" description="Helical" evidence="17">
    <location>
        <begin position="161"/>
        <end position="180"/>
    </location>
</feature>
<organism evidence="18 19">
    <name type="scientific">Methylobacterium crusticola</name>
    <dbReference type="NCBI Taxonomy" id="1697972"/>
    <lineage>
        <taxon>Bacteria</taxon>
        <taxon>Pseudomonadati</taxon>
        <taxon>Pseudomonadota</taxon>
        <taxon>Alphaproteobacteria</taxon>
        <taxon>Hyphomicrobiales</taxon>
        <taxon>Methylobacteriaceae</taxon>
        <taxon>Methylobacterium</taxon>
    </lineage>
</organism>
<protein>
    <recommendedName>
        <fullName evidence="6">CDP-diacylglycerol--glycerol-3-phosphate 3-phosphatidyltransferase</fullName>
        <ecNumber evidence="5">2.7.8.5</ecNumber>
    </recommendedName>
</protein>
<keyword evidence="12 17" id="KW-0472">Membrane</keyword>
<keyword evidence="9 17" id="KW-0812">Transmembrane</keyword>
<comment type="subcellular location">
    <subcellularLocation>
        <location evidence="1">Membrane</location>
        <topology evidence="1">Multi-pass membrane protein</topology>
    </subcellularLocation>
</comment>
<keyword evidence="8 16" id="KW-0808">Transferase</keyword>
<evidence type="ECO:0000256" key="11">
    <source>
        <dbReference type="ARBA" id="ARBA00023098"/>
    </source>
</evidence>
<evidence type="ECO:0000256" key="16">
    <source>
        <dbReference type="RuleBase" id="RU003750"/>
    </source>
</evidence>
<reference evidence="18" key="1">
    <citation type="journal article" date="2021" name="Front. Microbiol.">
        <title>Comprehensive Comparative Genomics and Phenotyping of Methylobacterium Species.</title>
        <authorList>
            <person name="Alessa O."/>
            <person name="Ogura Y."/>
            <person name="Fujitani Y."/>
            <person name="Takami H."/>
            <person name="Hayashi T."/>
            <person name="Sahin N."/>
            <person name="Tani A."/>
        </authorList>
    </citation>
    <scope>NUCLEOTIDE SEQUENCE</scope>
    <source>
        <strain evidence="18">KCTC 52305</strain>
    </source>
</reference>
<proteinExistence type="inferred from homology"/>
<dbReference type="Pfam" id="PF01066">
    <property type="entry name" value="CDP-OH_P_transf"/>
    <property type="match status" value="1"/>
</dbReference>
<keyword evidence="14" id="KW-1208">Phospholipid metabolism</keyword>
<dbReference type="EC" id="2.7.8.5" evidence="5"/>
<dbReference type="InterPro" id="IPR048254">
    <property type="entry name" value="CDP_ALCOHOL_P_TRANSF_CS"/>
</dbReference>
<dbReference type="PIRSF" id="PIRSF000847">
    <property type="entry name" value="Phos_ph_gly_syn"/>
    <property type="match status" value="1"/>
</dbReference>
<evidence type="ECO:0000256" key="8">
    <source>
        <dbReference type="ARBA" id="ARBA00022679"/>
    </source>
</evidence>
<evidence type="ECO:0000256" key="2">
    <source>
        <dbReference type="ARBA" id="ARBA00005042"/>
    </source>
</evidence>
<feature type="transmembrane region" description="Helical" evidence="17">
    <location>
        <begin position="21"/>
        <end position="38"/>
    </location>
</feature>
<gene>
    <name evidence="18" type="primary">pgsA_1</name>
    <name evidence="18" type="ORF">OPKNFCMD_1599</name>
</gene>
<dbReference type="RefSeq" id="WP_238313067.1">
    <property type="nucleotide sequence ID" value="NZ_BPQH01000004.1"/>
</dbReference>
<evidence type="ECO:0000256" key="10">
    <source>
        <dbReference type="ARBA" id="ARBA00022989"/>
    </source>
</evidence>
<dbReference type="InterPro" id="IPR004570">
    <property type="entry name" value="Phosphatidylglycerol_P_synth"/>
</dbReference>
<evidence type="ECO:0000256" key="4">
    <source>
        <dbReference type="ARBA" id="ARBA00010441"/>
    </source>
</evidence>
<name>A0ABQ4QUA4_9HYPH</name>
<comment type="similarity">
    <text evidence="4 16">Belongs to the CDP-alcohol phosphatidyltransferase class-I family.</text>
</comment>
<dbReference type="EMBL" id="BPQH01000004">
    <property type="protein sequence ID" value="GJD48873.1"/>
    <property type="molecule type" value="Genomic_DNA"/>
</dbReference>
<keyword evidence="19" id="KW-1185">Reference proteome</keyword>
<dbReference type="InterPro" id="IPR050324">
    <property type="entry name" value="CDP-alcohol_PTase-I"/>
</dbReference>
<evidence type="ECO:0000256" key="15">
    <source>
        <dbReference type="ARBA" id="ARBA00048586"/>
    </source>
</evidence>
<keyword evidence="11" id="KW-0443">Lipid metabolism</keyword>
<comment type="caution">
    <text evidence="18">The sequence shown here is derived from an EMBL/GenBank/DDBJ whole genome shotgun (WGS) entry which is preliminary data.</text>
</comment>
<dbReference type="InterPro" id="IPR043130">
    <property type="entry name" value="CDP-OH_PTrfase_TM_dom"/>
</dbReference>
<comment type="pathway">
    <text evidence="3">Lipid metabolism.</text>
</comment>
<dbReference type="InterPro" id="IPR000462">
    <property type="entry name" value="CDP-OH_P_trans"/>
</dbReference>
<reference evidence="18" key="2">
    <citation type="submission" date="2021-08" db="EMBL/GenBank/DDBJ databases">
        <authorList>
            <person name="Tani A."/>
            <person name="Ola A."/>
            <person name="Ogura Y."/>
            <person name="Katsura K."/>
            <person name="Hayashi T."/>
        </authorList>
    </citation>
    <scope>NUCLEOTIDE SEQUENCE</scope>
    <source>
        <strain evidence="18">KCTC 52305</strain>
    </source>
</reference>
<evidence type="ECO:0000256" key="6">
    <source>
        <dbReference type="ARBA" id="ARBA00014944"/>
    </source>
</evidence>
<evidence type="ECO:0000256" key="1">
    <source>
        <dbReference type="ARBA" id="ARBA00004141"/>
    </source>
</evidence>
<evidence type="ECO:0000256" key="12">
    <source>
        <dbReference type="ARBA" id="ARBA00023136"/>
    </source>
</evidence>
<dbReference type="Proteomes" id="UP001055167">
    <property type="component" value="Unassembled WGS sequence"/>
</dbReference>